<dbReference type="GO" id="GO:0016036">
    <property type="term" value="P:cellular response to phosphate starvation"/>
    <property type="evidence" value="ECO:0007669"/>
    <property type="project" value="TreeGrafter"/>
</dbReference>
<dbReference type="SUPFAM" id="SSF47384">
    <property type="entry name" value="Homodimeric domain of signal transducing histidine kinase"/>
    <property type="match status" value="1"/>
</dbReference>
<dbReference type="EMBL" id="SRME01000002">
    <property type="protein sequence ID" value="TGG88356.1"/>
    <property type="molecule type" value="Genomic_DNA"/>
</dbReference>
<dbReference type="PRINTS" id="PR00344">
    <property type="entry name" value="BCTRLSENSOR"/>
</dbReference>
<dbReference type="InterPro" id="IPR036097">
    <property type="entry name" value="HisK_dim/P_sf"/>
</dbReference>
<dbReference type="Pfam" id="PF00512">
    <property type="entry name" value="HisKA"/>
    <property type="match status" value="1"/>
</dbReference>
<feature type="domain" description="Histidine kinase" evidence="7">
    <location>
        <begin position="116"/>
        <end position="323"/>
    </location>
</feature>
<name>A0A4Z0W004_9BACT</name>
<keyword evidence="4" id="KW-0808">Transferase</keyword>
<gene>
    <name evidence="8" type="ORF">E4650_04755</name>
</gene>
<dbReference type="EC" id="2.7.13.3" evidence="2"/>
<keyword evidence="5 8" id="KW-0418">Kinase</keyword>
<dbReference type="PANTHER" id="PTHR45453">
    <property type="entry name" value="PHOSPHATE REGULON SENSOR PROTEIN PHOR"/>
    <property type="match status" value="1"/>
</dbReference>
<dbReference type="Gene3D" id="1.10.287.130">
    <property type="match status" value="1"/>
</dbReference>
<evidence type="ECO:0000259" key="7">
    <source>
        <dbReference type="PROSITE" id="PS50109"/>
    </source>
</evidence>
<dbReference type="InterPro" id="IPR036890">
    <property type="entry name" value="HATPase_C_sf"/>
</dbReference>
<dbReference type="GO" id="GO:0000155">
    <property type="term" value="F:phosphorelay sensor kinase activity"/>
    <property type="evidence" value="ECO:0007669"/>
    <property type="project" value="InterPro"/>
</dbReference>
<dbReference type="InterPro" id="IPR003661">
    <property type="entry name" value="HisK_dim/P_dom"/>
</dbReference>
<dbReference type="AlphaFoldDB" id="A0A4Z0W004"/>
<dbReference type="OrthoDB" id="45011at2"/>
<evidence type="ECO:0000256" key="3">
    <source>
        <dbReference type="ARBA" id="ARBA00022553"/>
    </source>
</evidence>
<protein>
    <recommendedName>
        <fullName evidence="2">histidine kinase</fullName>
        <ecNumber evidence="2">2.7.13.3</ecNumber>
    </recommendedName>
</protein>
<dbReference type="Gene3D" id="3.30.565.10">
    <property type="entry name" value="Histidine kinase-like ATPase, C-terminal domain"/>
    <property type="match status" value="1"/>
</dbReference>
<dbReference type="InterPro" id="IPR005467">
    <property type="entry name" value="His_kinase_dom"/>
</dbReference>
<proteinExistence type="predicted"/>
<dbReference type="SUPFAM" id="SSF55874">
    <property type="entry name" value="ATPase domain of HSP90 chaperone/DNA topoisomerase II/histidine kinase"/>
    <property type="match status" value="1"/>
</dbReference>
<dbReference type="SMART" id="SM00388">
    <property type="entry name" value="HisKA"/>
    <property type="match status" value="1"/>
</dbReference>
<organism evidence="8 9">
    <name type="scientific">Geotoga petraea</name>
    <dbReference type="NCBI Taxonomy" id="28234"/>
    <lineage>
        <taxon>Bacteria</taxon>
        <taxon>Thermotogati</taxon>
        <taxon>Thermotogota</taxon>
        <taxon>Thermotogae</taxon>
        <taxon>Petrotogales</taxon>
        <taxon>Petrotogaceae</taxon>
        <taxon>Geotoga</taxon>
    </lineage>
</organism>
<dbReference type="Proteomes" id="UP000297288">
    <property type="component" value="Unassembled WGS sequence"/>
</dbReference>
<dbReference type="PANTHER" id="PTHR45453:SF1">
    <property type="entry name" value="PHOSPHATE REGULON SENSOR PROTEIN PHOR"/>
    <property type="match status" value="1"/>
</dbReference>
<dbReference type="InterPro" id="IPR004358">
    <property type="entry name" value="Sig_transdc_His_kin-like_C"/>
</dbReference>
<evidence type="ECO:0000256" key="4">
    <source>
        <dbReference type="ARBA" id="ARBA00022679"/>
    </source>
</evidence>
<dbReference type="Pfam" id="PF02518">
    <property type="entry name" value="HATPase_c"/>
    <property type="match status" value="1"/>
</dbReference>
<evidence type="ECO:0000256" key="1">
    <source>
        <dbReference type="ARBA" id="ARBA00000085"/>
    </source>
</evidence>
<evidence type="ECO:0000313" key="9">
    <source>
        <dbReference type="Proteomes" id="UP000297288"/>
    </source>
</evidence>
<sequence length="323" mass="37365">MINMINEEYFEIFDTIKDAVVQVKHTAVINSNLKAKKWGFSKAHDILNIITYEDIDNLIKAILNNEEYQTEDNIYFLSGNSKYCRISYKPNQQILVLEDRTEIQLLNKVKSDFISSLSHELRTPLSVAKGNAHILNDFLEDDKFKNYVNKISDSINKIENIISQLTMLSMAQLGNYVIKPEILDTKPLVEEVINDLKGKILNKNIEIKQNLEADVLHGDKFILYTILRNLISNAVKYSYKNSKINLTINENEIIIEDFGIGIREDEKKRIFERFFRGNESPKYAKGSGLGLAVVKYFCEIANYKIKFNSKWMIGSKFIVELKQ</sequence>
<dbReference type="CDD" id="cd00082">
    <property type="entry name" value="HisKA"/>
    <property type="match status" value="1"/>
</dbReference>
<dbReference type="GO" id="GO:0004721">
    <property type="term" value="F:phosphoprotein phosphatase activity"/>
    <property type="evidence" value="ECO:0007669"/>
    <property type="project" value="TreeGrafter"/>
</dbReference>
<dbReference type="InterPro" id="IPR003594">
    <property type="entry name" value="HATPase_dom"/>
</dbReference>
<comment type="catalytic activity">
    <reaction evidence="1">
        <text>ATP + protein L-histidine = ADP + protein N-phospho-L-histidine.</text>
        <dbReference type="EC" id="2.7.13.3"/>
    </reaction>
</comment>
<keyword evidence="6" id="KW-0902">Two-component regulatory system</keyword>
<accession>A0A4Z0W004</accession>
<reference evidence="8 9" key="1">
    <citation type="submission" date="2019-04" db="EMBL/GenBank/DDBJ databases">
        <title>Draft genome sequence data and analysis of a Fermenting Bacterium, Geotoga petraea strain HO-Geo1, isolated from heavy-oil petroleum reservoir in Russia.</title>
        <authorList>
            <person name="Grouzdev D.S."/>
            <person name="Semenova E.M."/>
            <person name="Sokolova D.S."/>
            <person name="Tourova T.P."/>
            <person name="Poltaraus A.B."/>
            <person name="Nazina T.N."/>
        </authorList>
    </citation>
    <scope>NUCLEOTIDE SEQUENCE [LARGE SCALE GENOMIC DNA]</scope>
    <source>
        <strain evidence="8 9">HO-Geo1</strain>
    </source>
</reference>
<evidence type="ECO:0000313" key="8">
    <source>
        <dbReference type="EMBL" id="TGG88356.1"/>
    </source>
</evidence>
<evidence type="ECO:0000256" key="5">
    <source>
        <dbReference type="ARBA" id="ARBA00022777"/>
    </source>
</evidence>
<evidence type="ECO:0000256" key="2">
    <source>
        <dbReference type="ARBA" id="ARBA00012438"/>
    </source>
</evidence>
<dbReference type="PROSITE" id="PS50109">
    <property type="entry name" value="HIS_KIN"/>
    <property type="match status" value="1"/>
</dbReference>
<keyword evidence="3" id="KW-0597">Phosphoprotein</keyword>
<comment type="caution">
    <text evidence="8">The sequence shown here is derived from an EMBL/GenBank/DDBJ whole genome shotgun (WGS) entry which is preliminary data.</text>
</comment>
<dbReference type="GO" id="GO:0005886">
    <property type="term" value="C:plasma membrane"/>
    <property type="evidence" value="ECO:0007669"/>
    <property type="project" value="TreeGrafter"/>
</dbReference>
<dbReference type="InterPro" id="IPR050351">
    <property type="entry name" value="BphY/WalK/GraS-like"/>
</dbReference>
<dbReference type="SMART" id="SM00387">
    <property type="entry name" value="HATPase_c"/>
    <property type="match status" value="1"/>
</dbReference>
<evidence type="ECO:0000256" key="6">
    <source>
        <dbReference type="ARBA" id="ARBA00023012"/>
    </source>
</evidence>